<protein>
    <submittedName>
        <fullName evidence="9">Putative Mg2+ transporter-C (MgtC) family protein</fullName>
    </submittedName>
</protein>
<evidence type="ECO:0000256" key="6">
    <source>
        <dbReference type="ARBA" id="ARBA00023136"/>
    </source>
</evidence>
<evidence type="ECO:0000259" key="8">
    <source>
        <dbReference type="Pfam" id="PF02308"/>
    </source>
</evidence>
<accession>A0A1H0VNV1</accession>
<feature type="domain" description="MgtC/SapB/SrpB/YhiD N-terminal" evidence="8">
    <location>
        <begin position="9"/>
        <end position="145"/>
    </location>
</feature>
<dbReference type="PANTHER" id="PTHR33778">
    <property type="entry name" value="PROTEIN MGTC"/>
    <property type="match status" value="1"/>
</dbReference>
<feature type="transmembrane region" description="Helical" evidence="7">
    <location>
        <begin position="125"/>
        <end position="143"/>
    </location>
</feature>
<gene>
    <name evidence="9" type="ORF">SAMN04488529_11814</name>
</gene>
<evidence type="ECO:0000313" key="10">
    <source>
        <dbReference type="Proteomes" id="UP000198597"/>
    </source>
</evidence>
<keyword evidence="5 7" id="KW-1133">Transmembrane helix</keyword>
<feature type="transmembrane region" description="Helical" evidence="7">
    <location>
        <begin position="6"/>
        <end position="23"/>
    </location>
</feature>
<keyword evidence="3" id="KW-1003">Cell membrane</keyword>
<dbReference type="InterPro" id="IPR049177">
    <property type="entry name" value="MgtC_SapB_SrpB_YhiD_N"/>
</dbReference>
<dbReference type="GO" id="GO:0005886">
    <property type="term" value="C:plasma membrane"/>
    <property type="evidence" value="ECO:0007669"/>
    <property type="project" value="UniProtKB-SubCell"/>
</dbReference>
<organism evidence="9 10">
    <name type="scientific">Clostridium gasigenes</name>
    <dbReference type="NCBI Taxonomy" id="94869"/>
    <lineage>
        <taxon>Bacteria</taxon>
        <taxon>Bacillati</taxon>
        <taxon>Bacillota</taxon>
        <taxon>Clostridia</taxon>
        <taxon>Eubacteriales</taxon>
        <taxon>Clostridiaceae</taxon>
        <taxon>Clostridium</taxon>
    </lineage>
</organism>
<dbReference type="STRING" id="94869.SAMN04488529_11814"/>
<evidence type="ECO:0000313" key="9">
    <source>
        <dbReference type="EMBL" id="SDP80034.1"/>
    </source>
</evidence>
<proteinExistence type="inferred from homology"/>
<reference evidence="9 10" key="1">
    <citation type="submission" date="2016-10" db="EMBL/GenBank/DDBJ databases">
        <authorList>
            <person name="de Groot N.N."/>
        </authorList>
    </citation>
    <scope>NUCLEOTIDE SEQUENCE [LARGE SCALE GENOMIC DNA]</scope>
    <source>
        <strain evidence="9 10">DSM 12272</strain>
    </source>
</reference>
<feature type="transmembrane region" description="Helical" evidence="7">
    <location>
        <begin position="35"/>
        <end position="53"/>
    </location>
</feature>
<dbReference type="AlphaFoldDB" id="A0A1H0VNV1"/>
<evidence type="ECO:0000256" key="7">
    <source>
        <dbReference type="SAM" id="Phobius"/>
    </source>
</evidence>
<comment type="similarity">
    <text evidence="2">Belongs to the MgtC/SapB family.</text>
</comment>
<dbReference type="GeneID" id="65309199"/>
<dbReference type="InterPro" id="IPR003416">
    <property type="entry name" value="MgtC/SapB/SrpB/YhiD_fam"/>
</dbReference>
<comment type="subcellular location">
    <subcellularLocation>
        <location evidence="1">Cell membrane</location>
        <topology evidence="1">Multi-pass membrane protein</topology>
    </subcellularLocation>
</comment>
<keyword evidence="4 7" id="KW-0812">Transmembrane</keyword>
<feature type="transmembrane region" description="Helical" evidence="7">
    <location>
        <begin position="73"/>
        <end position="94"/>
    </location>
</feature>
<dbReference type="Proteomes" id="UP000198597">
    <property type="component" value="Unassembled WGS sequence"/>
</dbReference>
<dbReference type="RefSeq" id="WP_089972935.1">
    <property type="nucleotide sequence ID" value="NZ_CP071376.1"/>
</dbReference>
<evidence type="ECO:0000256" key="3">
    <source>
        <dbReference type="ARBA" id="ARBA00022475"/>
    </source>
</evidence>
<evidence type="ECO:0000256" key="5">
    <source>
        <dbReference type="ARBA" id="ARBA00022989"/>
    </source>
</evidence>
<evidence type="ECO:0000256" key="2">
    <source>
        <dbReference type="ARBA" id="ARBA00009298"/>
    </source>
</evidence>
<dbReference type="PRINTS" id="PR01837">
    <property type="entry name" value="MGTCSAPBPROT"/>
</dbReference>
<dbReference type="Pfam" id="PF02308">
    <property type="entry name" value="MgtC"/>
    <property type="match status" value="1"/>
</dbReference>
<keyword evidence="6 7" id="KW-0472">Membrane</keyword>
<keyword evidence="10" id="KW-1185">Reference proteome</keyword>
<dbReference type="EMBL" id="FNJM01000018">
    <property type="protein sequence ID" value="SDP80034.1"/>
    <property type="molecule type" value="Genomic_DNA"/>
</dbReference>
<evidence type="ECO:0000256" key="4">
    <source>
        <dbReference type="ARBA" id="ARBA00022692"/>
    </source>
</evidence>
<sequence>MVDIFIRISLAIVIGGIIGYERQYTNSPAGFRTHILVALGACIISLIQVKMVNDTLVMISSNEALANVYKIDMGRLGAQVVSGIGFLGAGTIIHTKGSIKGLTTAASIWVVGCLGLAIGLGYYEISFVGTVASFIVLSLFKFIEEKLKWSKNEHKIYIGYLNKEQVMEAIQKYCITKDITVLNLEFYMDSDKENREACLITMRKSKATDINDIILKCGLISGITSIYEVKE</sequence>
<dbReference type="OrthoDB" id="9811198at2"/>
<dbReference type="PANTHER" id="PTHR33778:SF1">
    <property type="entry name" value="MAGNESIUM TRANSPORTER YHID-RELATED"/>
    <property type="match status" value="1"/>
</dbReference>
<name>A0A1H0VNV1_9CLOT</name>
<evidence type="ECO:0000256" key="1">
    <source>
        <dbReference type="ARBA" id="ARBA00004651"/>
    </source>
</evidence>